<dbReference type="InterPro" id="IPR011009">
    <property type="entry name" value="Kinase-like_dom_sf"/>
</dbReference>
<name>A0A179UNS0_BLAGS</name>
<dbReference type="OrthoDB" id="5411099at2759"/>
<dbReference type="RefSeq" id="XP_031578845.1">
    <property type="nucleotide sequence ID" value="XM_031722056.1"/>
</dbReference>
<dbReference type="VEuPathDB" id="FungiDB:BDBG_05251"/>
<dbReference type="GeneID" id="8504209"/>
<dbReference type="AlphaFoldDB" id="A0A179UNS0"/>
<dbReference type="SUPFAM" id="SSF56112">
    <property type="entry name" value="Protein kinase-like (PK-like)"/>
    <property type="match status" value="1"/>
</dbReference>
<sequence length="114" mass="12897">MSAKRHLIETMAATCHSVVSPTLHQAPRNDCGKHTNPTSEQIRKLVLRIPKESTQPLHLYQLRHEVAYLQYLAQKVPEIPALRVLLWHDQAGQPFIAEEFIEGQAPERCVATAP</sequence>
<dbReference type="KEGG" id="bgh:BDBG_05251"/>
<protein>
    <submittedName>
        <fullName evidence="1">Uncharacterized protein</fullName>
    </submittedName>
</protein>
<dbReference type="EMBL" id="GG657457">
    <property type="protein sequence ID" value="OAT09480.1"/>
    <property type="molecule type" value="Genomic_DNA"/>
</dbReference>
<keyword evidence="2" id="KW-1185">Reference proteome</keyword>
<accession>A0A179UNS0</accession>
<dbReference type="Proteomes" id="UP000002038">
    <property type="component" value="Unassembled WGS sequence"/>
</dbReference>
<gene>
    <name evidence="1" type="ORF">BDBG_05251</name>
</gene>
<proteinExistence type="predicted"/>
<reference evidence="2" key="1">
    <citation type="journal article" date="2015" name="PLoS Genet.">
        <title>The dynamic genome and transcriptome of the human fungal pathogen Blastomyces and close relative Emmonsia.</title>
        <authorList>
            <person name="Munoz J.F."/>
            <person name="Gauthier G.M."/>
            <person name="Desjardins C.A."/>
            <person name="Gallo J.E."/>
            <person name="Holder J."/>
            <person name="Sullivan T.D."/>
            <person name="Marty A.J."/>
            <person name="Carmen J.C."/>
            <person name="Chen Z."/>
            <person name="Ding L."/>
            <person name="Gujja S."/>
            <person name="Magrini V."/>
            <person name="Misas E."/>
            <person name="Mitreva M."/>
            <person name="Priest M."/>
            <person name="Saif S."/>
            <person name="Whiston E.A."/>
            <person name="Young S."/>
            <person name="Zeng Q."/>
            <person name="Goldman W.E."/>
            <person name="Mardis E.R."/>
            <person name="Taylor J.W."/>
            <person name="McEwen J.G."/>
            <person name="Clay O.K."/>
            <person name="Klein B.S."/>
            <person name="Cuomo C.A."/>
        </authorList>
    </citation>
    <scope>NUCLEOTIDE SEQUENCE [LARGE SCALE GENOMIC DNA]</scope>
    <source>
        <strain evidence="2">SLH14081</strain>
    </source>
</reference>
<organism evidence="1 2">
    <name type="scientific">Blastomyces gilchristii (strain SLH14081)</name>
    <name type="common">Blastomyces dermatitidis</name>
    <dbReference type="NCBI Taxonomy" id="559298"/>
    <lineage>
        <taxon>Eukaryota</taxon>
        <taxon>Fungi</taxon>
        <taxon>Dikarya</taxon>
        <taxon>Ascomycota</taxon>
        <taxon>Pezizomycotina</taxon>
        <taxon>Eurotiomycetes</taxon>
        <taxon>Eurotiomycetidae</taxon>
        <taxon>Onygenales</taxon>
        <taxon>Ajellomycetaceae</taxon>
        <taxon>Blastomyces</taxon>
    </lineage>
</organism>
<evidence type="ECO:0000313" key="1">
    <source>
        <dbReference type="EMBL" id="OAT09480.1"/>
    </source>
</evidence>
<evidence type="ECO:0000313" key="2">
    <source>
        <dbReference type="Proteomes" id="UP000002038"/>
    </source>
</evidence>